<evidence type="ECO:0000256" key="2">
    <source>
        <dbReference type="ARBA" id="ARBA00009055"/>
    </source>
</evidence>
<dbReference type="GO" id="GO:0098046">
    <property type="term" value="C:type V protein secretion system complex"/>
    <property type="evidence" value="ECO:0007669"/>
    <property type="project" value="TreeGrafter"/>
</dbReference>
<dbReference type="PANTHER" id="PTHR34597:SF1">
    <property type="entry name" value="HEME_HEMOPEXIN TRANSPORTER PROTEIN HUXB"/>
    <property type="match status" value="1"/>
</dbReference>
<dbReference type="GO" id="GO:0046819">
    <property type="term" value="P:protein secretion by the type V secretion system"/>
    <property type="evidence" value="ECO:0007669"/>
    <property type="project" value="TreeGrafter"/>
</dbReference>
<dbReference type="GO" id="GO:0008320">
    <property type="term" value="F:protein transmembrane transporter activity"/>
    <property type="evidence" value="ECO:0007669"/>
    <property type="project" value="TreeGrafter"/>
</dbReference>
<dbReference type="InterPro" id="IPR005565">
    <property type="entry name" value="Hemolysn_activator_HlyB_C"/>
</dbReference>
<protein>
    <submittedName>
        <fullName evidence="11">ShlB/FhaC/HecB family hemolysin secretion/activation protein</fullName>
    </submittedName>
</protein>
<keyword evidence="6" id="KW-0653">Protein transport</keyword>
<comment type="subcellular location">
    <subcellularLocation>
        <location evidence="1">Cell outer membrane</location>
    </subcellularLocation>
</comment>
<evidence type="ECO:0000256" key="6">
    <source>
        <dbReference type="ARBA" id="ARBA00022927"/>
    </source>
</evidence>
<keyword evidence="7" id="KW-0472">Membrane</keyword>
<dbReference type="InterPro" id="IPR051544">
    <property type="entry name" value="TPS_OM_transporter"/>
</dbReference>
<dbReference type="PANTHER" id="PTHR34597">
    <property type="entry name" value="SLR1661 PROTEIN"/>
    <property type="match status" value="1"/>
</dbReference>
<keyword evidence="9" id="KW-0732">Signal</keyword>
<dbReference type="PROSITE" id="PS51779">
    <property type="entry name" value="POTRA"/>
    <property type="match status" value="1"/>
</dbReference>
<dbReference type="InterPro" id="IPR013686">
    <property type="entry name" value="Polypept-transport_assoc_ShlB"/>
</dbReference>
<dbReference type="Proteomes" id="UP000683428">
    <property type="component" value="Chromosome"/>
</dbReference>
<comment type="similarity">
    <text evidence="2">Belongs to the TPS (TC 1.B.20) family.</text>
</comment>
<dbReference type="KEGG" id="aiq:Azoinq_14500"/>
<evidence type="ECO:0000256" key="9">
    <source>
        <dbReference type="SAM" id="SignalP"/>
    </source>
</evidence>
<accession>A0A975XUQ5</accession>
<feature type="signal peptide" evidence="9">
    <location>
        <begin position="1"/>
        <end position="26"/>
    </location>
</feature>
<feature type="chain" id="PRO_5037930238" evidence="9">
    <location>
        <begin position="27"/>
        <end position="563"/>
    </location>
</feature>
<keyword evidence="3" id="KW-0813">Transport</keyword>
<organism evidence="11 12">
    <name type="scientific">Azospira inquinata</name>
    <dbReference type="NCBI Taxonomy" id="2785627"/>
    <lineage>
        <taxon>Bacteria</taxon>
        <taxon>Pseudomonadati</taxon>
        <taxon>Pseudomonadota</taxon>
        <taxon>Betaproteobacteria</taxon>
        <taxon>Rhodocyclales</taxon>
        <taxon>Rhodocyclaceae</taxon>
        <taxon>Azospira</taxon>
    </lineage>
</organism>
<dbReference type="GO" id="GO:0009279">
    <property type="term" value="C:cell outer membrane"/>
    <property type="evidence" value="ECO:0007669"/>
    <property type="project" value="UniProtKB-SubCell"/>
</dbReference>
<dbReference type="Pfam" id="PF03865">
    <property type="entry name" value="ShlB"/>
    <property type="match status" value="1"/>
</dbReference>
<keyword evidence="4" id="KW-1134">Transmembrane beta strand</keyword>
<name>A0A975XUQ5_9RHOO</name>
<keyword evidence="8" id="KW-0998">Cell outer membrane</keyword>
<gene>
    <name evidence="11" type="ORF">Azoinq_14500</name>
</gene>
<dbReference type="Pfam" id="PF08479">
    <property type="entry name" value="POTRA_2"/>
    <property type="match status" value="1"/>
</dbReference>
<feature type="domain" description="POTRA" evidence="10">
    <location>
        <begin position="73"/>
        <end position="148"/>
    </location>
</feature>
<dbReference type="InterPro" id="IPR034746">
    <property type="entry name" value="POTRA"/>
</dbReference>
<reference evidence="11" key="1">
    <citation type="submission" date="2020-11" db="EMBL/GenBank/DDBJ databases">
        <title>Azospira inquinata sp. nov.</title>
        <authorList>
            <person name="Moe W.M."/>
            <person name="Mikes M.C."/>
        </authorList>
    </citation>
    <scope>NUCLEOTIDE SEQUENCE</scope>
    <source>
        <strain evidence="11">Azo-3</strain>
    </source>
</reference>
<evidence type="ECO:0000256" key="3">
    <source>
        <dbReference type="ARBA" id="ARBA00022448"/>
    </source>
</evidence>
<keyword evidence="5" id="KW-0812">Transmembrane</keyword>
<dbReference type="EMBL" id="CP064782">
    <property type="protein sequence ID" value="QWT49005.1"/>
    <property type="molecule type" value="Genomic_DNA"/>
</dbReference>
<evidence type="ECO:0000256" key="5">
    <source>
        <dbReference type="ARBA" id="ARBA00022692"/>
    </source>
</evidence>
<evidence type="ECO:0000256" key="1">
    <source>
        <dbReference type="ARBA" id="ARBA00004442"/>
    </source>
</evidence>
<evidence type="ECO:0000256" key="4">
    <source>
        <dbReference type="ARBA" id="ARBA00022452"/>
    </source>
</evidence>
<evidence type="ECO:0000256" key="7">
    <source>
        <dbReference type="ARBA" id="ARBA00023136"/>
    </source>
</evidence>
<evidence type="ECO:0000259" key="10">
    <source>
        <dbReference type="PROSITE" id="PS51779"/>
    </source>
</evidence>
<dbReference type="RefSeq" id="WP_216128171.1">
    <property type="nucleotide sequence ID" value="NZ_CP064782.1"/>
</dbReference>
<proteinExistence type="inferred from homology"/>
<keyword evidence="12" id="KW-1185">Reference proteome</keyword>
<evidence type="ECO:0000313" key="11">
    <source>
        <dbReference type="EMBL" id="QWT49005.1"/>
    </source>
</evidence>
<evidence type="ECO:0000313" key="12">
    <source>
        <dbReference type="Proteomes" id="UP000683428"/>
    </source>
</evidence>
<evidence type="ECO:0000256" key="8">
    <source>
        <dbReference type="ARBA" id="ARBA00023237"/>
    </source>
</evidence>
<dbReference type="AlphaFoldDB" id="A0A975XUQ5"/>
<sequence>MSSKSPAFSRPLWVVALWGAFNTAYGADAAPLPGAGSILQEIKPPAPAAPPARAPELNYPSHQVAPSQDTTLFSVEKIEFSGNTLFSSQILHSLVADGEGKKLNLASLQEIAARITEYYRQQGYPLSRAYIPPQSISQGVVTIKVLEVKYGEVHLQNSSRVDNSLVNATLAPLGNGEAIQSQTLDRALLLLSDLPELQVGATLKPGRNVGSSDLEVEALPRTTSYANLNLDNYGNRYIGRTRLTGTGYLLNPLRHGDTLTASAITTGEGMNYGRLGYDITLNGQGTRLGGSYSTLYYKLSGTASALDAHGTADITSLWVKHPLIRGKQFNLYGQVEFDAKQLRDHVDTSQTKTDRKLANWVLSLNGDHRDGLLGGGVNVWSLGWTSGQVSFDNREAKSADAQTAKSSGGFAKVNGNFSRLQGLTAKDSLYLNLSFQWANENLDSGEKMSVGGPYNVRAYDIGAVSGDSGYLGTLEYHRDLGNMGGGNLQGVAFLDSAHVNVNRHPWTASSNSATLSGAGLGANWNGPDLWRVSVYVASRIGAQPTLVTKPSQFTGWLVINKAF</sequence>